<dbReference type="AlphaFoldDB" id="A0A948RVX5"/>
<accession>A0A948RVX5</accession>
<organism evidence="1 2">
    <name type="scientific">Eiseniibacteriota bacterium</name>
    <dbReference type="NCBI Taxonomy" id="2212470"/>
    <lineage>
        <taxon>Bacteria</taxon>
        <taxon>Candidatus Eiseniibacteriota</taxon>
    </lineage>
</organism>
<gene>
    <name evidence="1" type="ORF">KJ970_03425</name>
</gene>
<evidence type="ECO:0000313" key="1">
    <source>
        <dbReference type="EMBL" id="MBU2689952.1"/>
    </source>
</evidence>
<reference evidence="1" key="1">
    <citation type="submission" date="2021-05" db="EMBL/GenBank/DDBJ databases">
        <title>Energy efficiency and biological interactions define the core microbiome of deep oligotrophic groundwater.</title>
        <authorList>
            <person name="Mehrshad M."/>
            <person name="Lopez-Fernandez M."/>
            <person name="Bell E."/>
            <person name="Bernier-Latmani R."/>
            <person name="Bertilsson S."/>
            <person name="Dopson M."/>
        </authorList>
    </citation>
    <scope>NUCLEOTIDE SEQUENCE</scope>
    <source>
        <strain evidence="1">Modern_marine.mb.64</strain>
    </source>
</reference>
<sequence>MNDEVLEPFGLLFLESAPPPEKRSDPVYDNETDISYISVENGDLVPFVESQVNEETKSTTGIAREGTDKDVTDTKCAGAFVGTNTGTRIKLETTDKDNHDLVPVCWTMLGTKTLTFVNTEPTDSDD</sequence>
<dbReference type="Proteomes" id="UP000777784">
    <property type="component" value="Unassembled WGS sequence"/>
</dbReference>
<evidence type="ECO:0000313" key="2">
    <source>
        <dbReference type="Proteomes" id="UP000777784"/>
    </source>
</evidence>
<protein>
    <submittedName>
        <fullName evidence="1">Uncharacterized protein</fullName>
    </submittedName>
</protein>
<proteinExistence type="predicted"/>
<dbReference type="EMBL" id="JAHJDP010000020">
    <property type="protein sequence ID" value="MBU2689952.1"/>
    <property type="molecule type" value="Genomic_DNA"/>
</dbReference>
<name>A0A948RVX5_UNCEI</name>
<comment type="caution">
    <text evidence="1">The sequence shown here is derived from an EMBL/GenBank/DDBJ whole genome shotgun (WGS) entry which is preliminary data.</text>
</comment>